<dbReference type="PANTHER" id="PTHR12843:SF5">
    <property type="entry name" value="EEF1A LYSINE METHYLTRANSFERASE 2"/>
    <property type="match status" value="1"/>
</dbReference>
<dbReference type="GO" id="GO:0016279">
    <property type="term" value="F:protein-lysine N-methyltransferase activity"/>
    <property type="evidence" value="ECO:0007669"/>
    <property type="project" value="TreeGrafter"/>
</dbReference>
<feature type="non-terminal residue" evidence="6">
    <location>
        <position position="1"/>
    </location>
</feature>
<dbReference type="InterPro" id="IPR025714">
    <property type="entry name" value="Methyltranfer_dom"/>
</dbReference>
<dbReference type="EMBL" id="DS547101">
    <property type="protein sequence ID" value="EDR08630.1"/>
    <property type="molecule type" value="Genomic_DNA"/>
</dbReference>
<dbReference type="AlphaFoldDB" id="B0D9S0"/>
<sequence>SMSDLQPSKLGTKEHWDSVYEEELANFEEIGDEGEIWHVNRSFGTESVEKMVEWALEHVPSSSNASILEVGSGNGTLLFGLLDAGYDPTTLSGIDYSRGAVSLAKEIANKRRGDASIISFSECDFLKDEPKVLESTQGEGEPGVWDVLMDKGTYDAIALSQKDENGKSPVEKYPGRVTRLLKPGGYFLITSCNFTEDELKASFATEETNLLYHSRIQHKTYTYGGKSGSICSSVAFRKRLP</sequence>
<dbReference type="HAMAP" id="MF_03188">
    <property type="entry name" value="Methyltr_EFM4"/>
    <property type="match status" value="1"/>
</dbReference>
<evidence type="ECO:0000313" key="6">
    <source>
        <dbReference type="EMBL" id="EDR08630.1"/>
    </source>
</evidence>
<dbReference type="RefSeq" id="XP_001880855.1">
    <property type="nucleotide sequence ID" value="XM_001880820.1"/>
</dbReference>
<keyword evidence="3" id="KW-0808">Transferase</keyword>
<feature type="domain" description="Methyltransferase" evidence="5">
    <location>
        <begin position="62"/>
        <end position="218"/>
    </location>
</feature>
<dbReference type="OrthoDB" id="10069295at2759"/>
<name>B0D9S0_LACBS</name>
<reference evidence="6 7" key="1">
    <citation type="journal article" date="2008" name="Nature">
        <title>The genome of Laccaria bicolor provides insights into mycorrhizal symbiosis.</title>
        <authorList>
            <person name="Martin F."/>
            <person name="Aerts A."/>
            <person name="Ahren D."/>
            <person name="Brun A."/>
            <person name="Danchin E.G.J."/>
            <person name="Duchaussoy F."/>
            <person name="Gibon J."/>
            <person name="Kohler A."/>
            <person name="Lindquist E."/>
            <person name="Pereda V."/>
            <person name="Salamov A."/>
            <person name="Shapiro H.J."/>
            <person name="Wuyts J."/>
            <person name="Blaudez D."/>
            <person name="Buee M."/>
            <person name="Brokstein P."/>
            <person name="Canbaeck B."/>
            <person name="Cohen D."/>
            <person name="Courty P.E."/>
            <person name="Coutinho P.M."/>
            <person name="Delaruelle C."/>
            <person name="Detter J.C."/>
            <person name="Deveau A."/>
            <person name="DiFazio S."/>
            <person name="Duplessis S."/>
            <person name="Fraissinet-Tachet L."/>
            <person name="Lucic E."/>
            <person name="Frey-Klett P."/>
            <person name="Fourrey C."/>
            <person name="Feussner I."/>
            <person name="Gay G."/>
            <person name="Grimwood J."/>
            <person name="Hoegger P.J."/>
            <person name="Jain P."/>
            <person name="Kilaru S."/>
            <person name="Labbe J."/>
            <person name="Lin Y.C."/>
            <person name="Legue V."/>
            <person name="Le Tacon F."/>
            <person name="Marmeisse R."/>
            <person name="Melayah D."/>
            <person name="Montanini B."/>
            <person name="Muratet M."/>
            <person name="Nehls U."/>
            <person name="Niculita-Hirzel H."/>
            <person name="Oudot-Le Secq M.P."/>
            <person name="Peter M."/>
            <person name="Quesneville H."/>
            <person name="Rajashekar B."/>
            <person name="Reich M."/>
            <person name="Rouhier N."/>
            <person name="Schmutz J."/>
            <person name="Yin T."/>
            <person name="Chalot M."/>
            <person name="Henrissat B."/>
            <person name="Kuees U."/>
            <person name="Lucas S."/>
            <person name="Van de Peer Y."/>
            <person name="Podila G.K."/>
            <person name="Polle A."/>
            <person name="Pukkila P.J."/>
            <person name="Richardson P.M."/>
            <person name="Rouze P."/>
            <person name="Sanders I.R."/>
            <person name="Stajich J.E."/>
            <person name="Tunlid A."/>
            <person name="Tuskan G."/>
            <person name="Grigoriev I.V."/>
        </authorList>
    </citation>
    <scope>NUCLEOTIDE SEQUENCE [LARGE SCALE GENOMIC DNA]</scope>
    <source>
        <strain evidence="7">S238N-H82 / ATCC MYA-4686</strain>
    </source>
</reference>
<evidence type="ECO:0000313" key="7">
    <source>
        <dbReference type="Proteomes" id="UP000001194"/>
    </source>
</evidence>
<dbReference type="Pfam" id="PF13847">
    <property type="entry name" value="Methyltransf_31"/>
    <property type="match status" value="1"/>
</dbReference>
<keyword evidence="2" id="KW-0489">Methyltransferase</keyword>
<proteinExistence type="inferred from homology"/>
<dbReference type="InParanoid" id="B0D9S0"/>
<dbReference type="KEGG" id="lbc:LACBIDRAFT_249707"/>
<dbReference type="GO" id="GO:0032259">
    <property type="term" value="P:methylation"/>
    <property type="evidence" value="ECO:0007669"/>
    <property type="project" value="UniProtKB-KW"/>
</dbReference>
<dbReference type="Gene3D" id="3.40.50.150">
    <property type="entry name" value="Vaccinia Virus protein VP39"/>
    <property type="match status" value="1"/>
</dbReference>
<organism evidence="7">
    <name type="scientific">Laccaria bicolor (strain S238N-H82 / ATCC MYA-4686)</name>
    <name type="common">Bicoloured deceiver</name>
    <name type="synonym">Laccaria laccata var. bicolor</name>
    <dbReference type="NCBI Taxonomy" id="486041"/>
    <lineage>
        <taxon>Eukaryota</taxon>
        <taxon>Fungi</taxon>
        <taxon>Dikarya</taxon>
        <taxon>Basidiomycota</taxon>
        <taxon>Agaricomycotina</taxon>
        <taxon>Agaricomycetes</taxon>
        <taxon>Agaricomycetidae</taxon>
        <taxon>Agaricales</taxon>
        <taxon>Agaricineae</taxon>
        <taxon>Hydnangiaceae</taxon>
        <taxon>Laccaria</taxon>
    </lineage>
</organism>
<dbReference type="InterPro" id="IPR026635">
    <property type="entry name" value="Efm4/METTL10"/>
</dbReference>
<keyword evidence="1" id="KW-0963">Cytoplasm</keyword>
<dbReference type="GO" id="GO:0005737">
    <property type="term" value="C:cytoplasm"/>
    <property type="evidence" value="ECO:0007669"/>
    <property type="project" value="TreeGrafter"/>
</dbReference>
<dbReference type="Proteomes" id="UP000001194">
    <property type="component" value="Unassembled WGS sequence"/>
</dbReference>
<gene>
    <name evidence="6" type="ORF">LACBIDRAFT_249707</name>
</gene>
<dbReference type="HOGENOM" id="CLU_044783_1_0_1"/>
<keyword evidence="4" id="KW-0949">S-adenosyl-L-methionine</keyword>
<protein>
    <submittedName>
        <fullName evidence="6">Predicted protein</fullName>
    </submittedName>
</protein>
<dbReference type="SUPFAM" id="SSF53335">
    <property type="entry name" value="S-adenosyl-L-methionine-dependent methyltransferases"/>
    <property type="match status" value="1"/>
</dbReference>
<evidence type="ECO:0000256" key="3">
    <source>
        <dbReference type="ARBA" id="ARBA00022679"/>
    </source>
</evidence>
<dbReference type="CDD" id="cd02440">
    <property type="entry name" value="AdoMet_MTases"/>
    <property type="match status" value="1"/>
</dbReference>
<evidence type="ECO:0000256" key="2">
    <source>
        <dbReference type="ARBA" id="ARBA00022603"/>
    </source>
</evidence>
<dbReference type="STRING" id="486041.B0D9S0"/>
<evidence type="ECO:0000256" key="1">
    <source>
        <dbReference type="ARBA" id="ARBA00022490"/>
    </source>
</evidence>
<dbReference type="GeneID" id="6076510"/>
<dbReference type="InterPro" id="IPR029063">
    <property type="entry name" value="SAM-dependent_MTases_sf"/>
</dbReference>
<dbReference type="FunCoup" id="B0D9S0">
    <property type="interactions" value="408"/>
</dbReference>
<evidence type="ECO:0000256" key="4">
    <source>
        <dbReference type="ARBA" id="ARBA00022691"/>
    </source>
</evidence>
<dbReference type="PANTHER" id="PTHR12843">
    <property type="entry name" value="PROTEIN-LYSINE N-METHYLTRANSFERASE METTL10"/>
    <property type="match status" value="1"/>
</dbReference>
<evidence type="ECO:0000259" key="5">
    <source>
        <dbReference type="Pfam" id="PF13847"/>
    </source>
</evidence>
<keyword evidence="7" id="KW-1185">Reference proteome</keyword>
<accession>B0D9S0</accession>